<dbReference type="Gene3D" id="1.10.3730.20">
    <property type="match status" value="1"/>
</dbReference>
<dbReference type="RefSeq" id="WP_096376863.1">
    <property type="nucleotide sequence ID" value="NZ_AP014940.1"/>
</dbReference>
<sequence>MPAIAAPWMLPLLFAVYTVLSVGGMLLVKHAAPMLKLAWQQQQAWLWPGAMVAGGAGMYAVSFMVWMVILARAPLSTAYPIAMGLTLSVSTLCAVLLLREHLSAAGLAGIVLIFAGVALVARN</sequence>
<dbReference type="PANTHER" id="PTHR30561:SF9">
    <property type="entry name" value="4-AMINO-4-DEOXY-L-ARABINOSE-PHOSPHOUNDECAPRENOL FLIPPASE SUBUNIT ARNF-RELATED"/>
    <property type="match status" value="1"/>
</dbReference>
<dbReference type="EMBL" id="AP014940">
    <property type="protein sequence ID" value="BAV96455.1"/>
    <property type="molecule type" value="Genomic_DNA"/>
</dbReference>
<evidence type="ECO:0000256" key="3">
    <source>
        <dbReference type="ARBA" id="ARBA00022692"/>
    </source>
</evidence>
<dbReference type="KEGG" id="lem:LEN_0968"/>
<evidence type="ECO:0000256" key="1">
    <source>
        <dbReference type="ARBA" id="ARBA00004651"/>
    </source>
</evidence>
<dbReference type="Pfam" id="PF00893">
    <property type="entry name" value="Multi_Drug_Res"/>
    <property type="match status" value="1"/>
</dbReference>
<proteinExistence type="inferred from homology"/>
<dbReference type="SUPFAM" id="SSF103481">
    <property type="entry name" value="Multidrug resistance efflux transporter EmrE"/>
    <property type="match status" value="1"/>
</dbReference>
<evidence type="ECO:0000256" key="7">
    <source>
        <dbReference type="SAM" id="Phobius"/>
    </source>
</evidence>
<feature type="transmembrane region" description="Helical" evidence="7">
    <location>
        <begin position="12"/>
        <end position="32"/>
    </location>
</feature>
<evidence type="ECO:0000313" key="8">
    <source>
        <dbReference type="EMBL" id="BAV96455.1"/>
    </source>
</evidence>
<evidence type="ECO:0000256" key="5">
    <source>
        <dbReference type="ARBA" id="ARBA00023136"/>
    </source>
</evidence>
<dbReference type="AlphaFoldDB" id="A0AAU9ALC0"/>
<protein>
    <submittedName>
        <fullName evidence="8">Transporter</fullName>
    </submittedName>
</protein>
<keyword evidence="3 6" id="KW-0812">Transmembrane</keyword>
<evidence type="ECO:0000256" key="4">
    <source>
        <dbReference type="ARBA" id="ARBA00022989"/>
    </source>
</evidence>
<dbReference type="GO" id="GO:0022857">
    <property type="term" value="F:transmembrane transporter activity"/>
    <property type="evidence" value="ECO:0007669"/>
    <property type="project" value="InterPro"/>
</dbReference>
<dbReference type="PANTHER" id="PTHR30561">
    <property type="entry name" value="SMR FAMILY PROTON-DEPENDENT DRUG EFFLUX TRANSPORTER SUGE"/>
    <property type="match status" value="1"/>
</dbReference>
<accession>A0AAU9ALC0</accession>
<feature type="transmembrane region" description="Helical" evidence="7">
    <location>
        <begin position="78"/>
        <end position="98"/>
    </location>
</feature>
<comment type="subcellular location">
    <subcellularLocation>
        <location evidence="1 6">Cell membrane</location>
        <topology evidence="1 6">Multi-pass membrane protein</topology>
    </subcellularLocation>
</comment>
<comment type="similarity">
    <text evidence="6">Belongs to the drug/metabolite transporter (DMT) superfamily. Small multidrug resistance (SMR) (TC 2.A.7.1) family.</text>
</comment>
<keyword evidence="5 7" id="KW-0472">Membrane</keyword>
<dbReference type="GeneID" id="83062859"/>
<feature type="transmembrane region" description="Helical" evidence="7">
    <location>
        <begin position="104"/>
        <end position="121"/>
    </location>
</feature>
<dbReference type="InterPro" id="IPR000390">
    <property type="entry name" value="Small_drug/metabolite_transptr"/>
</dbReference>
<dbReference type="InterPro" id="IPR037185">
    <property type="entry name" value="EmrE-like"/>
</dbReference>
<evidence type="ECO:0000256" key="2">
    <source>
        <dbReference type="ARBA" id="ARBA00022475"/>
    </source>
</evidence>
<keyword evidence="2" id="KW-1003">Cell membrane</keyword>
<evidence type="ECO:0000256" key="6">
    <source>
        <dbReference type="RuleBase" id="RU003942"/>
    </source>
</evidence>
<evidence type="ECO:0000313" key="9">
    <source>
        <dbReference type="Proteomes" id="UP000218824"/>
    </source>
</evidence>
<organism evidence="8 9">
    <name type="scientific">Lysobacter enzymogenes</name>
    <dbReference type="NCBI Taxonomy" id="69"/>
    <lineage>
        <taxon>Bacteria</taxon>
        <taxon>Pseudomonadati</taxon>
        <taxon>Pseudomonadota</taxon>
        <taxon>Gammaproteobacteria</taxon>
        <taxon>Lysobacterales</taxon>
        <taxon>Lysobacteraceae</taxon>
        <taxon>Lysobacter</taxon>
    </lineage>
</organism>
<reference evidence="8 9" key="1">
    <citation type="journal article" date="2017" name="DNA Res.">
        <title>Complete genome sequence and expression profile of the commercial lytic enzyme producer Lysobacter enzymogenes M497-1.</title>
        <authorList>
            <person name="Takami H."/>
            <person name="Toyoda A."/>
            <person name="Uchiyama I."/>
            <person name="Itoh T."/>
            <person name="Takaki Y."/>
            <person name="Arai W."/>
            <person name="Nishi S."/>
            <person name="Kawai M."/>
            <person name="Shinya K."/>
            <person name="Ikeda H."/>
        </authorList>
    </citation>
    <scope>NUCLEOTIDE SEQUENCE [LARGE SCALE GENOMIC DNA]</scope>
    <source>
        <strain evidence="8 9">M497-1</strain>
    </source>
</reference>
<keyword evidence="4 7" id="KW-1133">Transmembrane helix</keyword>
<dbReference type="GO" id="GO:0005886">
    <property type="term" value="C:plasma membrane"/>
    <property type="evidence" value="ECO:0007669"/>
    <property type="project" value="UniProtKB-SubCell"/>
</dbReference>
<dbReference type="Proteomes" id="UP000218824">
    <property type="component" value="Chromosome"/>
</dbReference>
<dbReference type="InterPro" id="IPR045324">
    <property type="entry name" value="Small_multidrug_res"/>
</dbReference>
<feature type="transmembrane region" description="Helical" evidence="7">
    <location>
        <begin position="44"/>
        <end position="71"/>
    </location>
</feature>
<gene>
    <name evidence="8" type="ORF">LEN_0968</name>
</gene>
<name>A0AAU9ALC0_LYSEN</name>